<dbReference type="EC" id="1.10.3.-" evidence="13"/>
<evidence type="ECO:0000256" key="4">
    <source>
        <dbReference type="ARBA" id="ARBA00022475"/>
    </source>
</evidence>
<evidence type="ECO:0000256" key="9">
    <source>
        <dbReference type="ARBA" id="ARBA00022989"/>
    </source>
</evidence>
<dbReference type="GO" id="GO:0046872">
    <property type="term" value="F:metal ion binding"/>
    <property type="evidence" value="ECO:0007669"/>
    <property type="project" value="UniProtKB-KW"/>
</dbReference>
<dbReference type="Proteomes" id="UP000009173">
    <property type="component" value="Chromosome"/>
</dbReference>
<evidence type="ECO:0000256" key="2">
    <source>
        <dbReference type="ARBA" id="ARBA00007543"/>
    </source>
</evidence>
<keyword evidence="10" id="KW-0408">Iron</keyword>
<feature type="transmembrane region" description="Helical" evidence="12">
    <location>
        <begin position="160"/>
        <end position="181"/>
    </location>
</feature>
<dbReference type="PIRSF" id="PIRSF000267">
    <property type="entry name" value="Cyt_oxidse_sub2"/>
    <property type="match status" value="1"/>
</dbReference>
<evidence type="ECO:0000313" key="14">
    <source>
        <dbReference type="Proteomes" id="UP000009173"/>
    </source>
</evidence>
<comment type="similarity">
    <text evidence="2">Belongs to the cytochrome ubiquinol oxidase subunit 2 family.</text>
</comment>
<gene>
    <name evidence="13" type="ordered locus">Dvul_0119</name>
</gene>
<dbReference type="NCBIfam" id="TIGR00203">
    <property type="entry name" value="cydB"/>
    <property type="match status" value="1"/>
</dbReference>
<evidence type="ECO:0000313" key="13">
    <source>
        <dbReference type="EMBL" id="ABM27143.1"/>
    </source>
</evidence>
<evidence type="ECO:0000256" key="8">
    <source>
        <dbReference type="ARBA" id="ARBA00022982"/>
    </source>
</evidence>
<keyword evidence="6 12" id="KW-0812">Transmembrane</keyword>
<protein>
    <submittedName>
        <fullName evidence="13">Cytochrome bd quinol oxidase subunit 2 apoprotein</fullName>
        <ecNumber evidence="13">1.10.3.-</ecNumber>
    </submittedName>
</protein>
<feature type="transmembrane region" description="Helical" evidence="12">
    <location>
        <begin position="229"/>
        <end position="247"/>
    </location>
</feature>
<evidence type="ECO:0000256" key="7">
    <source>
        <dbReference type="ARBA" id="ARBA00022723"/>
    </source>
</evidence>
<dbReference type="Pfam" id="PF02322">
    <property type="entry name" value="Cyt_bd_oxida_II"/>
    <property type="match status" value="1"/>
</dbReference>
<keyword evidence="7" id="KW-0479">Metal-binding</keyword>
<dbReference type="AlphaFoldDB" id="A0A0H3A548"/>
<comment type="subcellular location">
    <subcellularLocation>
        <location evidence="1">Cell membrane</location>
        <topology evidence="1">Multi-pass membrane protein</topology>
    </subcellularLocation>
</comment>
<feature type="transmembrane region" description="Helical" evidence="12">
    <location>
        <begin position="254"/>
        <end position="275"/>
    </location>
</feature>
<keyword evidence="4" id="KW-1003">Cell membrane</keyword>
<feature type="transmembrane region" description="Helical" evidence="12">
    <location>
        <begin position="119"/>
        <end position="140"/>
    </location>
</feature>
<reference evidence="14" key="1">
    <citation type="journal article" date="2009" name="Environ. Microbiol.">
        <title>Contribution of mobile genetic elements to Desulfovibrio vulgaris genome plasticity.</title>
        <authorList>
            <person name="Walker C.B."/>
            <person name="Stolyar S."/>
            <person name="Chivian D."/>
            <person name="Pinel N."/>
            <person name="Gabster J.A."/>
            <person name="Dehal P.S."/>
            <person name="He Z."/>
            <person name="Yang Z.K."/>
            <person name="Yen H.C."/>
            <person name="Zhou J."/>
            <person name="Wall J.D."/>
            <person name="Hazen T.C."/>
            <person name="Arkin A.P."/>
            <person name="Stahl D.A."/>
        </authorList>
    </citation>
    <scope>NUCLEOTIDE SEQUENCE [LARGE SCALE GENOMIC DNA]</scope>
    <source>
        <strain evidence="14">DP4</strain>
    </source>
</reference>
<keyword evidence="11 12" id="KW-0472">Membrane</keyword>
<dbReference type="KEGG" id="dvl:Dvul_0119"/>
<evidence type="ECO:0000256" key="5">
    <source>
        <dbReference type="ARBA" id="ARBA00022617"/>
    </source>
</evidence>
<keyword evidence="5" id="KW-0349">Heme</keyword>
<keyword evidence="3" id="KW-0813">Transport</keyword>
<dbReference type="EMBL" id="CP000527">
    <property type="protein sequence ID" value="ABM27143.1"/>
    <property type="molecule type" value="Genomic_DNA"/>
</dbReference>
<dbReference type="GO" id="GO:0005886">
    <property type="term" value="C:plasma membrane"/>
    <property type="evidence" value="ECO:0007669"/>
    <property type="project" value="UniProtKB-SubCell"/>
</dbReference>
<keyword evidence="8" id="KW-0249">Electron transport</keyword>
<dbReference type="GO" id="GO:0019646">
    <property type="term" value="P:aerobic electron transport chain"/>
    <property type="evidence" value="ECO:0007669"/>
    <property type="project" value="TreeGrafter"/>
</dbReference>
<dbReference type="GO" id="GO:0009055">
    <property type="term" value="F:electron transfer activity"/>
    <property type="evidence" value="ECO:0007669"/>
    <property type="project" value="TreeGrafter"/>
</dbReference>
<evidence type="ECO:0000256" key="12">
    <source>
        <dbReference type="SAM" id="Phobius"/>
    </source>
</evidence>
<feature type="transmembrane region" description="Helical" evidence="12">
    <location>
        <begin position="80"/>
        <end position="98"/>
    </location>
</feature>
<keyword evidence="9 12" id="KW-1133">Transmembrane helix</keyword>
<organism evidence="13 14">
    <name type="scientific">Nitratidesulfovibrio vulgaris (strain DP4)</name>
    <name type="common">Desulfovibrio vulgaris</name>
    <dbReference type="NCBI Taxonomy" id="391774"/>
    <lineage>
        <taxon>Bacteria</taxon>
        <taxon>Pseudomonadati</taxon>
        <taxon>Thermodesulfobacteriota</taxon>
        <taxon>Desulfovibrionia</taxon>
        <taxon>Desulfovibrionales</taxon>
        <taxon>Desulfovibrionaceae</taxon>
        <taxon>Nitratidesulfovibrio</taxon>
    </lineage>
</organism>
<dbReference type="RefSeq" id="WP_011791403.1">
    <property type="nucleotide sequence ID" value="NC_008751.1"/>
</dbReference>
<accession>A0A0H3A548</accession>
<evidence type="ECO:0000256" key="3">
    <source>
        <dbReference type="ARBA" id="ARBA00022448"/>
    </source>
</evidence>
<keyword evidence="13" id="KW-0560">Oxidoreductase</keyword>
<dbReference type="GO" id="GO:0070069">
    <property type="term" value="C:cytochrome complex"/>
    <property type="evidence" value="ECO:0007669"/>
    <property type="project" value="TreeGrafter"/>
</dbReference>
<evidence type="ECO:0000256" key="10">
    <source>
        <dbReference type="ARBA" id="ARBA00023004"/>
    </source>
</evidence>
<evidence type="ECO:0000256" key="11">
    <source>
        <dbReference type="ARBA" id="ARBA00023136"/>
    </source>
</evidence>
<name>A0A0H3A548_NITV4</name>
<evidence type="ECO:0000256" key="6">
    <source>
        <dbReference type="ARBA" id="ARBA00022692"/>
    </source>
</evidence>
<feature type="transmembrane region" description="Helical" evidence="12">
    <location>
        <begin position="303"/>
        <end position="326"/>
    </location>
</feature>
<dbReference type="PANTHER" id="PTHR43141">
    <property type="entry name" value="CYTOCHROME BD2 SUBUNIT II"/>
    <property type="match status" value="1"/>
</dbReference>
<proteinExistence type="inferred from homology"/>
<dbReference type="GO" id="GO:0016682">
    <property type="term" value="F:oxidoreductase activity, acting on diphenols and related substances as donors, oxygen as acceptor"/>
    <property type="evidence" value="ECO:0007669"/>
    <property type="project" value="TreeGrafter"/>
</dbReference>
<dbReference type="HOGENOM" id="CLU_049294_0_1_7"/>
<sequence>MLETIWFVLWGLLWAVYFVLDGFDLGMGTLLPFVTRNEVERRTLYNSAGPFWDGNEVWLITAGGVTFAAFPKAYAVMFSALYAPLLMLLFALIMRAVSFEFRNKVDSPGWRKLWDVFQFLGNFVPALLFGVAFANLFMGIPIDKDGVYHGNLLLLLNPYGLAGGVFFVLMFSLHGALWLAIKSQGDLHARAVRTAKALWPYLVGVAVLFLAMTAAYTTLWSNYAKVPPLMIFPVLAVASLLTIRFLLSSDSVVLAWVFSALFIIAVTFFGVLGMFPNLLPSSMDPAAHVSIYNGASSPLTLKIMLGVVAIFVPIVIAYQAWVYSVFSHKVTDEDLKMDNAY</sequence>
<feature type="transmembrane region" description="Helical" evidence="12">
    <location>
        <begin position="12"/>
        <end position="35"/>
    </location>
</feature>
<dbReference type="InterPro" id="IPR003317">
    <property type="entry name" value="Cyt-d_oxidase_su2"/>
</dbReference>
<dbReference type="PANTHER" id="PTHR43141:SF5">
    <property type="entry name" value="CYTOCHROME BD-I UBIQUINOL OXIDASE SUBUNIT 2"/>
    <property type="match status" value="1"/>
</dbReference>
<evidence type="ECO:0000256" key="1">
    <source>
        <dbReference type="ARBA" id="ARBA00004651"/>
    </source>
</evidence>
<feature type="transmembrane region" description="Helical" evidence="12">
    <location>
        <begin position="201"/>
        <end position="223"/>
    </location>
</feature>